<feature type="region of interest" description="Disordered" evidence="1">
    <location>
        <begin position="1"/>
        <end position="25"/>
    </location>
</feature>
<dbReference type="EMBL" id="KI894028">
    <property type="protein sequence ID" value="OBR87330.1"/>
    <property type="molecule type" value="Genomic_DNA"/>
</dbReference>
<organism evidence="2">
    <name type="scientific">Kwoniella dejecticola CBS 10117</name>
    <dbReference type="NCBI Taxonomy" id="1296121"/>
    <lineage>
        <taxon>Eukaryota</taxon>
        <taxon>Fungi</taxon>
        <taxon>Dikarya</taxon>
        <taxon>Basidiomycota</taxon>
        <taxon>Agaricomycotina</taxon>
        <taxon>Tremellomycetes</taxon>
        <taxon>Tremellales</taxon>
        <taxon>Cryptococcaceae</taxon>
        <taxon>Kwoniella</taxon>
    </lineage>
</organism>
<evidence type="ECO:0000313" key="3">
    <source>
        <dbReference type="EMBL" id="WWC59765.1"/>
    </source>
</evidence>
<dbReference type="VEuPathDB" id="FungiDB:I303_01532"/>
<protein>
    <submittedName>
        <fullName evidence="2">Uncharacterized protein</fullName>
    </submittedName>
</protein>
<dbReference type="EMBL" id="CP144531">
    <property type="protein sequence ID" value="WWC59765.1"/>
    <property type="molecule type" value="Genomic_DNA"/>
</dbReference>
<reference evidence="3" key="2">
    <citation type="submission" date="2013-07" db="EMBL/GenBank/DDBJ databases">
        <authorList>
            <consortium name="The Broad Institute Genome Sequencing Platform"/>
            <person name="Cuomo C."/>
            <person name="Litvintseva A."/>
            <person name="Chen Y."/>
            <person name="Heitman J."/>
            <person name="Sun S."/>
            <person name="Springer D."/>
            <person name="Dromer F."/>
            <person name="Young S.K."/>
            <person name="Zeng Q."/>
            <person name="Gargeya S."/>
            <person name="Fitzgerald M."/>
            <person name="Abouelleil A."/>
            <person name="Alvarado L."/>
            <person name="Berlin A.M."/>
            <person name="Chapman S.B."/>
            <person name="Dewar J."/>
            <person name="Goldberg J."/>
            <person name="Griggs A."/>
            <person name="Gujja S."/>
            <person name="Hansen M."/>
            <person name="Howarth C."/>
            <person name="Imamovic A."/>
            <person name="Larimer J."/>
            <person name="McCowan C."/>
            <person name="Murphy C."/>
            <person name="Pearson M."/>
            <person name="Priest M."/>
            <person name="Roberts A."/>
            <person name="Saif S."/>
            <person name="Shea T."/>
            <person name="Sykes S."/>
            <person name="Wortman J."/>
            <person name="Nusbaum C."/>
            <person name="Birren B."/>
        </authorList>
    </citation>
    <scope>NUCLEOTIDE SEQUENCE</scope>
    <source>
        <strain evidence="3">CBS 10117</strain>
    </source>
</reference>
<accession>A0A1A6AB95</accession>
<dbReference type="RefSeq" id="XP_018265172.1">
    <property type="nucleotide sequence ID" value="XM_018404891.1"/>
</dbReference>
<keyword evidence="4" id="KW-1185">Reference proteome</keyword>
<dbReference type="Proteomes" id="UP000078595">
    <property type="component" value="Chromosome 2"/>
</dbReference>
<dbReference type="GeneID" id="28965231"/>
<dbReference type="AlphaFoldDB" id="A0A1A6AB95"/>
<gene>
    <name evidence="2" type="ORF">I303_01532</name>
    <name evidence="3" type="ORF">I303_102327</name>
</gene>
<name>A0A1A6AB95_9TREE</name>
<reference evidence="2" key="1">
    <citation type="submission" date="2013-07" db="EMBL/GenBank/DDBJ databases">
        <title>The Genome Sequence of Cryptococcus dejecticola CBS10117.</title>
        <authorList>
            <consortium name="The Broad Institute Genome Sequencing Platform"/>
            <person name="Cuomo C."/>
            <person name="Litvintseva A."/>
            <person name="Chen Y."/>
            <person name="Heitman J."/>
            <person name="Sun S."/>
            <person name="Springer D."/>
            <person name="Dromer F."/>
            <person name="Young S.K."/>
            <person name="Zeng Q."/>
            <person name="Gargeya S."/>
            <person name="Fitzgerald M."/>
            <person name="Abouelleil A."/>
            <person name="Alvarado L."/>
            <person name="Berlin A.M."/>
            <person name="Chapman S.B."/>
            <person name="Dewar J."/>
            <person name="Goldberg J."/>
            <person name="Griggs A."/>
            <person name="Gujja S."/>
            <person name="Hansen M."/>
            <person name="Howarth C."/>
            <person name="Imamovic A."/>
            <person name="Larimer J."/>
            <person name="McCowan C."/>
            <person name="Murphy C."/>
            <person name="Pearson M."/>
            <person name="Priest M."/>
            <person name="Roberts A."/>
            <person name="Saif S."/>
            <person name="Shea T."/>
            <person name="Sykes S."/>
            <person name="Wortman J."/>
            <person name="Nusbaum C."/>
            <person name="Birren B."/>
        </authorList>
    </citation>
    <scope>NUCLEOTIDE SEQUENCE [LARGE SCALE GENOMIC DNA]</scope>
    <source>
        <strain evidence="2">CBS 10117</strain>
    </source>
</reference>
<dbReference type="KEGG" id="kdj:28965231"/>
<reference evidence="3" key="3">
    <citation type="submission" date="2024-02" db="EMBL/GenBank/DDBJ databases">
        <title>Comparative genomics of Cryptococcus and Kwoniella reveals pathogenesis evolution and contrasting modes of karyotype evolution via chromosome fusion or intercentromeric recombination.</title>
        <authorList>
            <person name="Coelho M.A."/>
            <person name="David-Palma M."/>
            <person name="Shea T."/>
            <person name="Bowers K."/>
            <person name="McGinley-Smith S."/>
            <person name="Mohammad A.W."/>
            <person name="Gnirke A."/>
            <person name="Yurkov A.M."/>
            <person name="Nowrousian M."/>
            <person name="Sun S."/>
            <person name="Cuomo C.A."/>
            <person name="Heitman J."/>
        </authorList>
    </citation>
    <scope>NUCLEOTIDE SEQUENCE</scope>
    <source>
        <strain evidence="3">CBS 10117</strain>
    </source>
</reference>
<evidence type="ECO:0000313" key="4">
    <source>
        <dbReference type="Proteomes" id="UP000078595"/>
    </source>
</evidence>
<sequence>MPHPPVEDFVPPEGRTIRPIDPNDTPAPTPAFSDHIEAEEQDIVTIIGREPHSAADWGSQHFSSVQLDELATGRYYPAEAPSTQAVHWAPVAYKFDRYDPPHTIQDANLQSHSYEQAFPGNAPPPFGDDVTTDDAVVSDNQKAEHLNSIQNLLKDTNMGTDDLWSRISNGYAAISDRRKVDEVYQTLGLWKQSDNTHLYSQRVTCRRQVSRGTMQWARNCFDHHQLGMSDAQKTIWDGFIQRHYRSTELTAAWVASLTRFRPEDAIKLGHIKALHVEA</sequence>
<evidence type="ECO:0000256" key="1">
    <source>
        <dbReference type="SAM" id="MobiDB-lite"/>
    </source>
</evidence>
<proteinExistence type="predicted"/>
<evidence type="ECO:0000313" key="2">
    <source>
        <dbReference type="EMBL" id="OBR87330.1"/>
    </source>
</evidence>